<feature type="compositionally biased region" description="Low complexity" evidence="1">
    <location>
        <begin position="365"/>
        <end position="381"/>
    </location>
</feature>
<feature type="region of interest" description="Disordered" evidence="1">
    <location>
        <begin position="230"/>
        <end position="278"/>
    </location>
</feature>
<dbReference type="Proteomes" id="UP000186817">
    <property type="component" value="Unassembled WGS sequence"/>
</dbReference>
<sequence>MLAVLYLLLRDEAEEESGAVADKDPKSLLKEVLTQLLDVEQRAKRVVEELVREQLSGKEVSIAEAYQRVEACDLVDPLEKQGLSIQEFEAMVAEQQNDPWVMESMVRLSGQHPADMKPGGADLDVAKILAMKEFALVELEKLVASFLSEPDVESKDFKAATVALKALVHAKVEKAHGVAADEVETAAVMKQEELIRNPDFVGILKRQQTVMQQLMSKLMAAPKDVGGDVDCEEAKLPPEPTEPAADALPMAQLPQGRDNNVSSEDEEMRPVAEHPPQVSREGIVPVPALVPAPVIPPTLAGPQADQVQTGPSSADIWALAQAFASVQGIPAPGEVLRGAPTLQTLPLQLHEAPPPPEPPGGTGGAAAQEPQAEPQAEPQEALTADDTLSLSRVDSRWRAELGQPSIWQRYLNGSPELLARNVLADNDTGALFVGASVHPENYRAIVAALRQPCWFRHYQGMKRLATEGRLSRPRGLNSGVLRQLRQRLRSAGISRELQGTTSKKRRRSLELSLQKLQSQRQQMRLDECGFGRSTPASL</sequence>
<evidence type="ECO:0000256" key="1">
    <source>
        <dbReference type="SAM" id="MobiDB-lite"/>
    </source>
</evidence>
<reference evidence="2 3" key="1">
    <citation type="submission" date="2016-02" db="EMBL/GenBank/DDBJ databases">
        <title>Genome analysis of coral dinoflagellate symbionts highlights evolutionary adaptations to a symbiotic lifestyle.</title>
        <authorList>
            <person name="Aranda M."/>
            <person name="Li Y."/>
            <person name="Liew Y.J."/>
            <person name="Baumgarten S."/>
            <person name="Simakov O."/>
            <person name="Wilson M."/>
            <person name="Piel J."/>
            <person name="Ashoor H."/>
            <person name="Bougouffa S."/>
            <person name="Bajic V.B."/>
            <person name="Ryu T."/>
            <person name="Ravasi T."/>
            <person name="Bayer T."/>
            <person name="Micklem G."/>
            <person name="Kim H."/>
            <person name="Bhak J."/>
            <person name="Lajeunesse T.C."/>
            <person name="Voolstra C.R."/>
        </authorList>
    </citation>
    <scope>NUCLEOTIDE SEQUENCE [LARGE SCALE GENOMIC DNA]</scope>
    <source>
        <strain evidence="2 3">CCMP2467</strain>
    </source>
</reference>
<keyword evidence="3" id="KW-1185">Reference proteome</keyword>
<organism evidence="2 3">
    <name type="scientific">Symbiodinium microadriaticum</name>
    <name type="common">Dinoflagellate</name>
    <name type="synonym">Zooxanthella microadriatica</name>
    <dbReference type="NCBI Taxonomy" id="2951"/>
    <lineage>
        <taxon>Eukaryota</taxon>
        <taxon>Sar</taxon>
        <taxon>Alveolata</taxon>
        <taxon>Dinophyceae</taxon>
        <taxon>Suessiales</taxon>
        <taxon>Symbiodiniaceae</taxon>
        <taxon>Symbiodinium</taxon>
    </lineage>
</organism>
<protein>
    <submittedName>
        <fullName evidence="2">Uncharacterized protein</fullName>
    </submittedName>
</protein>
<evidence type="ECO:0000313" key="3">
    <source>
        <dbReference type="Proteomes" id="UP000186817"/>
    </source>
</evidence>
<accession>A0A1Q9D6W3</accession>
<dbReference type="EMBL" id="LSRX01000687">
    <property type="protein sequence ID" value="OLP90924.1"/>
    <property type="molecule type" value="Genomic_DNA"/>
</dbReference>
<name>A0A1Q9D6W3_SYMMI</name>
<feature type="region of interest" description="Disordered" evidence="1">
    <location>
        <begin position="347"/>
        <end position="387"/>
    </location>
</feature>
<dbReference type="AlphaFoldDB" id="A0A1Q9D6W3"/>
<evidence type="ECO:0000313" key="2">
    <source>
        <dbReference type="EMBL" id="OLP90924.1"/>
    </source>
</evidence>
<gene>
    <name evidence="2" type="ORF">AK812_SmicGene27435</name>
</gene>
<comment type="caution">
    <text evidence="2">The sequence shown here is derived from an EMBL/GenBank/DDBJ whole genome shotgun (WGS) entry which is preliminary data.</text>
</comment>
<dbReference type="OrthoDB" id="415865at2759"/>
<proteinExistence type="predicted"/>